<evidence type="ECO:0000256" key="3">
    <source>
        <dbReference type="ARBA" id="ARBA00023152"/>
    </source>
</evidence>
<keyword evidence="4" id="KW-0413">Isomerase</keyword>
<dbReference type="NCBIfam" id="TIGR01258">
    <property type="entry name" value="pgm_1"/>
    <property type="match status" value="1"/>
</dbReference>
<dbReference type="PROSITE" id="PS00175">
    <property type="entry name" value="PG_MUTASE"/>
    <property type="match status" value="1"/>
</dbReference>
<dbReference type="InterPro" id="IPR013078">
    <property type="entry name" value="His_Pase_superF_clade-1"/>
</dbReference>
<dbReference type="SMART" id="SM00855">
    <property type="entry name" value="PGAM"/>
    <property type="match status" value="1"/>
</dbReference>
<evidence type="ECO:0000313" key="5">
    <source>
        <dbReference type="EMBL" id="QHT22935.1"/>
    </source>
</evidence>
<dbReference type="EMBL" id="MN739721">
    <property type="protein sequence ID" value="QHT22935.1"/>
    <property type="molecule type" value="Genomic_DNA"/>
</dbReference>
<name>A0A6C0E690_9ZZZZ</name>
<protein>
    <recommendedName>
        <fullName evidence="2">phosphoglycerate mutase (2,3-diphosphoglycerate-dependent)</fullName>
        <ecNumber evidence="2">5.4.2.11</ecNumber>
    </recommendedName>
</protein>
<evidence type="ECO:0000256" key="2">
    <source>
        <dbReference type="ARBA" id="ARBA00012028"/>
    </source>
</evidence>
<dbReference type="GO" id="GO:0006096">
    <property type="term" value="P:glycolytic process"/>
    <property type="evidence" value="ECO:0007669"/>
    <property type="project" value="UniProtKB-KW"/>
</dbReference>
<keyword evidence="3" id="KW-0324">Glycolysis</keyword>
<evidence type="ECO:0000256" key="1">
    <source>
        <dbReference type="ARBA" id="ARBA00006717"/>
    </source>
</evidence>
<accession>A0A6C0E690</accession>
<dbReference type="InterPro" id="IPR005952">
    <property type="entry name" value="Phosphogly_mut1"/>
</dbReference>
<dbReference type="InterPro" id="IPR001345">
    <property type="entry name" value="PG/BPGM_mutase_AS"/>
</dbReference>
<dbReference type="GO" id="GO:0004619">
    <property type="term" value="F:phosphoglycerate mutase activity"/>
    <property type="evidence" value="ECO:0007669"/>
    <property type="project" value="UniProtKB-EC"/>
</dbReference>
<dbReference type="CDD" id="cd07067">
    <property type="entry name" value="HP_PGM_like"/>
    <property type="match status" value="1"/>
</dbReference>
<sequence>MLYRGNLTSAKKRFLLVRHGESIWNKDSKFTGWTNIPLTNYGKKEAAKIASALIKHNLFPNIIFTSVLERSIDTSNIIKTEINKVDIPIYTSWRLNERHYGTLEGIPRQYVREMFGNKFTKLIRCNYSMKPPIIRDYKSINDYPVYRNCYFETVKYGESKENVLQRMLPYYENDILYTLGEHKFPLIVTHKHTARVLMKHLLKLDDEEFETFDIPNKKIILVNLHNDLSYDSHSHIEY</sequence>
<reference evidence="5" key="1">
    <citation type="journal article" date="2020" name="Nature">
        <title>Giant virus diversity and host interactions through global metagenomics.</title>
        <authorList>
            <person name="Schulz F."/>
            <person name="Roux S."/>
            <person name="Paez-Espino D."/>
            <person name="Jungbluth S."/>
            <person name="Walsh D.A."/>
            <person name="Denef V.J."/>
            <person name="McMahon K.D."/>
            <person name="Konstantinidis K.T."/>
            <person name="Eloe-Fadrosh E.A."/>
            <person name="Kyrpides N.C."/>
            <person name="Woyke T."/>
        </authorList>
    </citation>
    <scope>NUCLEOTIDE SEQUENCE</scope>
    <source>
        <strain evidence="5">GVMAG-M-3300023179-114</strain>
    </source>
</reference>
<organism evidence="5">
    <name type="scientific">viral metagenome</name>
    <dbReference type="NCBI Taxonomy" id="1070528"/>
    <lineage>
        <taxon>unclassified sequences</taxon>
        <taxon>metagenomes</taxon>
        <taxon>organismal metagenomes</taxon>
    </lineage>
</organism>
<dbReference type="PANTHER" id="PTHR11931">
    <property type="entry name" value="PHOSPHOGLYCERATE MUTASE"/>
    <property type="match status" value="1"/>
</dbReference>
<dbReference type="SUPFAM" id="SSF53254">
    <property type="entry name" value="Phosphoglycerate mutase-like"/>
    <property type="match status" value="1"/>
</dbReference>
<evidence type="ECO:0000256" key="4">
    <source>
        <dbReference type="ARBA" id="ARBA00023235"/>
    </source>
</evidence>
<proteinExistence type="inferred from homology"/>
<dbReference type="AlphaFoldDB" id="A0A6C0E690"/>
<dbReference type="Gene3D" id="3.40.50.1240">
    <property type="entry name" value="Phosphoglycerate mutase-like"/>
    <property type="match status" value="1"/>
</dbReference>
<dbReference type="InterPro" id="IPR029033">
    <property type="entry name" value="His_PPase_superfam"/>
</dbReference>
<dbReference type="Pfam" id="PF00300">
    <property type="entry name" value="His_Phos_1"/>
    <property type="match status" value="1"/>
</dbReference>
<dbReference type="PIRSF" id="PIRSF000709">
    <property type="entry name" value="6PFK_2-Ptase"/>
    <property type="match status" value="1"/>
</dbReference>
<dbReference type="EC" id="5.4.2.11" evidence="2"/>
<comment type="similarity">
    <text evidence="1">Belongs to the phosphoglycerate mutase family. BPG-dependent PGAM subfamily.</text>
</comment>